<dbReference type="SMART" id="SM00248">
    <property type="entry name" value="ANK"/>
    <property type="match status" value="3"/>
</dbReference>
<feature type="transmembrane region" description="Helical" evidence="4">
    <location>
        <begin position="16"/>
        <end position="38"/>
    </location>
</feature>
<proteinExistence type="predicted"/>
<dbReference type="AlphaFoldDB" id="A0A5B9EJ02"/>
<keyword evidence="4" id="KW-0472">Membrane</keyword>
<keyword evidence="4" id="KW-1133">Transmembrane helix</keyword>
<keyword evidence="6" id="KW-1185">Reference proteome</keyword>
<dbReference type="PROSITE" id="PS50297">
    <property type="entry name" value="ANK_REP_REGION"/>
    <property type="match status" value="1"/>
</dbReference>
<gene>
    <name evidence="5" type="ORF">FTW19_25400</name>
</gene>
<evidence type="ECO:0000313" key="6">
    <source>
        <dbReference type="Proteomes" id="UP000321820"/>
    </source>
</evidence>
<evidence type="ECO:0000313" key="5">
    <source>
        <dbReference type="EMBL" id="QEE31045.1"/>
    </source>
</evidence>
<accession>A0A5B9EJ02</accession>
<sequence length="245" mass="26969">MFDELKVRPSERHLPIAVTVAGWLLIVATVCLAVRIIWEMTFLTWKSGPQMVGFSLAHGYAAPLILSPFLLSIWLLLSLIILCIWKIKRYSIARSAFVVVLASVGALGVLSIPQSFFDWIFVGRLAHSPRASELFVHAAEEGEKGVVRGMLQQGVPVDARDARDNTALHTAAASGETAIAELLIEHHAPINALNLYGDSPLVIANRAHQSAIQRLLVQHGGQVIEGDEEQRDRATAEFVRRISER</sequence>
<evidence type="ECO:0000256" key="4">
    <source>
        <dbReference type="SAM" id="Phobius"/>
    </source>
</evidence>
<dbReference type="EMBL" id="CP042806">
    <property type="protein sequence ID" value="QEE31045.1"/>
    <property type="molecule type" value="Genomic_DNA"/>
</dbReference>
<keyword evidence="2 3" id="KW-0040">ANK repeat</keyword>
<feature type="transmembrane region" description="Helical" evidence="4">
    <location>
        <begin position="58"/>
        <end position="85"/>
    </location>
</feature>
<dbReference type="PROSITE" id="PS50088">
    <property type="entry name" value="ANK_REPEAT"/>
    <property type="match status" value="1"/>
</dbReference>
<evidence type="ECO:0000256" key="1">
    <source>
        <dbReference type="ARBA" id="ARBA00022737"/>
    </source>
</evidence>
<dbReference type="Gene3D" id="1.25.40.20">
    <property type="entry name" value="Ankyrin repeat-containing domain"/>
    <property type="match status" value="1"/>
</dbReference>
<dbReference type="PANTHER" id="PTHR24171">
    <property type="entry name" value="ANKYRIN REPEAT DOMAIN-CONTAINING PROTEIN 39-RELATED"/>
    <property type="match status" value="1"/>
</dbReference>
<organism evidence="5 6">
    <name type="scientific">Terriglobus albidus</name>
    <dbReference type="NCBI Taxonomy" id="1592106"/>
    <lineage>
        <taxon>Bacteria</taxon>
        <taxon>Pseudomonadati</taxon>
        <taxon>Acidobacteriota</taxon>
        <taxon>Terriglobia</taxon>
        <taxon>Terriglobales</taxon>
        <taxon>Acidobacteriaceae</taxon>
        <taxon>Terriglobus</taxon>
    </lineage>
</organism>
<keyword evidence="1" id="KW-0677">Repeat</keyword>
<evidence type="ECO:0000256" key="3">
    <source>
        <dbReference type="PROSITE-ProRule" id="PRU00023"/>
    </source>
</evidence>
<feature type="repeat" description="ANK" evidence="3">
    <location>
        <begin position="163"/>
        <end position="195"/>
    </location>
</feature>
<name>A0A5B9EJ02_9BACT</name>
<dbReference type="Proteomes" id="UP000321820">
    <property type="component" value="Chromosome"/>
</dbReference>
<dbReference type="OrthoDB" id="121330at2"/>
<dbReference type="RefSeq" id="WP_147650339.1">
    <property type="nucleotide sequence ID" value="NZ_CP042806.1"/>
</dbReference>
<keyword evidence="4" id="KW-0812">Transmembrane</keyword>
<dbReference type="KEGG" id="talb:FTW19_25400"/>
<dbReference type="Pfam" id="PF12796">
    <property type="entry name" value="Ank_2"/>
    <property type="match status" value="1"/>
</dbReference>
<dbReference type="InterPro" id="IPR036770">
    <property type="entry name" value="Ankyrin_rpt-contain_sf"/>
</dbReference>
<dbReference type="InterPro" id="IPR002110">
    <property type="entry name" value="Ankyrin_rpt"/>
</dbReference>
<feature type="transmembrane region" description="Helical" evidence="4">
    <location>
        <begin position="97"/>
        <end position="122"/>
    </location>
</feature>
<reference evidence="5 6" key="1">
    <citation type="submission" date="2019-08" db="EMBL/GenBank/DDBJ databases">
        <title>Complete genome sequence of Terriglobus albidus strain ORNL.</title>
        <authorList>
            <person name="Podar M."/>
        </authorList>
    </citation>
    <scope>NUCLEOTIDE SEQUENCE [LARGE SCALE GENOMIC DNA]</scope>
    <source>
        <strain evidence="5 6">ORNL</strain>
    </source>
</reference>
<evidence type="ECO:0000256" key="2">
    <source>
        <dbReference type="ARBA" id="ARBA00023043"/>
    </source>
</evidence>
<dbReference type="SUPFAM" id="SSF48403">
    <property type="entry name" value="Ankyrin repeat"/>
    <property type="match status" value="1"/>
</dbReference>
<protein>
    <submittedName>
        <fullName evidence="5">Ankyrin repeat domain-containing protein</fullName>
    </submittedName>
</protein>